<dbReference type="AlphaFoldDB" id="A0AAE0TQD1"/>
<evidence type="ECO:0000259" key="1">
    <source>
        <dbReference type="Pfam" id="PF12697"/>
    </source>
</evidence>
<proteinExistence type="predicted"/>
<name>A0AAE0TQD1_9PEZI</name>
<gene>
    <name evidence="2" type="ORF">LTR78_010233</name>
</gene>
<dbReference type="InterPro" id="IPR029058">
    <property type="entry name" value="AB_hydrolase_fold"/>
</dbReference>
<feature type="non-terminal residue" evidence="2">
    <location>
        <position position="1"/>
    </location>
</feature>
<accession>A0AAE0TQD1</accession>
<dbReference type="InterPro" id="IPR000073">
    <property type="entry name" value="AB_hydrolase_1"/>
</dbReference>
<protein>
    <recommendedName>
        <fullName evidence="1">AB hydrolase-1 domain-containing protein</fullName>
    </recommendedName>
</protein>
<dbReference type="SUPFAM" id="SSF53474">
    <property type="entry name" value="alpha/beta-Hydrolases"/>
    <property type="match status" value="1"/>
</dbReference>
<sequence length="146" mass="16079">LMPSGLSFMQAAGGQPPPSWEADWDSGYAVLQVDPRELFYHDLQLEEGKLWVSRLQSQSLQALYEGGEHVYSGWQDVPTWYLITVEDRALALVAQQAMAPMAKAAGADIVVRELQSGHSPMLSRPDEMAGLIEEAVKDMVIPLPAK</sequence>
<dbReference type="PANTHER" id="PTHR37017:SF3">
    <property type="entry name" value="AB HYDROLASE-1 DOMAIN-CONTAINING PROTEIN"/>
    <property type="match status" value="1"/>
</dbReference>
<feature type="domain" description="AB hydrolase-1" evidence="1">
    <location>
        <begin position="6"/>
        <end position="129"/>
    </location>
</feature>
<dbReference type="EMBL" id="JAUTXT010000069">
    <property type="protein sequence ID" value="KAK3669852.1"/>
    <property type="molecule type" value="Genomic_DNA"/>
</dbReference>
<dbReference type="Proteomes" id="UP001274830">
    <property type="component" value="Unassembled WGS sequence"/>
</dbReference>
<dbReference type="InterPro" id="IPR052897">
    <property type="entry name" value="Sec-Metab_Biosynth_Hydrolase"/>
</dbReference>
<evidence type="ECO:0000313" key="2">
    <source>
        <dbReference type="EMBL" id="KAK3669852.1"/>
    </source>
</evidence>
<evidence type="ECO:0000313" key="3">
    <source>
        <dbReference type="Proteomes" id="UP001274830"/>
    </source>
</evidence>
<keyword evidence="3" id="KW-1185">Reference proteome</keyword>
<dbReference type="PANTHER" id="PTHR37017">
    <property type="entry name" value="AB HYDROLASE-1 DOMAIN-CONTAINING PROTEIN-RELATED"/>
    <property type="match status" value="1"/>
</dbReference>
<dbReference type="Pfam" id="PF12697">
    <property type="entry name" value="Abhydrolase_6"/>
    <property type="match status" value="1"/>
</dbReference>
<dbReference type="Gene3D" id="3.40.50.1820">
    <property type="entry name" value="alpha/beta hydrolase"/>
    <property type="match status" value="1"/>
</dbReference>
<comment type="caution">
    <text evidence="2">The sequence shown here is derived from an EMBL/GenBank/DDBJ whole genome shotgun (WGS) entry which is preliminary data.</text>
</comment>
<reference evidence="2" key="1">
    <citation type="submission" date="2023-07" db="EMBL/GenBank/DDBJ databases">
        <title>Black Yeasts Isolated from many extreme environments.</title>
        <authorList>
            <person name="Coleine C."/>
            <person name="Stajich J.E."/>
            <person name="Selbmann L."/>
        </authorList>
    </citation>
    <scope>NUCLEOTIDE SEQUENCE</scope>
    <source>
        <strain evidence="2">CCFEE 5485</strain>
    </source>
</reference>
<organism evidence="2 3">
    <name type="scientific">Recurvomyces mirabilis</name>
    <dbReference type="NCBI Taxonomy" id="574656"/>
    <lineage>
        <taxon>Eukaryota</taxon>
        <taxon>Fungi</taxon>
        <taxon>Dikarya</taxon>
        <taxon>Ascomycota</taxon>
        <taxon>Pezizomycotina</taxon>
        <taxon>Dothideomycetes</taxon>
        <taxon>Dothideomycetidae</taxon>
        <taxon>Mycosphaerellales</taxon>
        <taxon>Teratosphaeriaceae</taxon>
        <taxon>Recurvomyces</taxon>
    </lineage>
</organism>